<accession>A0A1I8BGX2</accession>
<reference evidence="3" key="1">
    <citation type="submission" date="2016-11" db="UniProtKB">
        <authorList>
            <consortium name="WormBaseParasite"/>
        </authorList>
    </citation>
    <scope>IDENTIFICATION</scope>
</reference>
<keyword evidence="1" id="KW-0812">Transmembrane</keyword>
<sequence>MEICGWIANYSIRLIIGAANLHTLNSWYLINISTIIPYIAMSLSPISLYVF</sequence>
<dbReference type="AlphaFoldDB" id="A0A1I8BGX2"/>
<organism evidence="2 3">
    <name type="scientific">Meloidogyne hapla</name>
    <name type="common">Root-knot nematode worm</name>
    <dbReference type="NCBI Taxonomy" id="6305"/>
    <lineage>
        <taxon>Eukaryota</taxon>
        <taxon>Metazoa</taxon>
        <taxon>Ecdysozoa</taxon>
        <taxon>Nematoda</taxon>
        <taxon>Chromadorea</taxon>
        <taxon>Rhabditida</taxon>
        <taxon>Tylenchina</taxon>
        <taxon>Tylenchomorpha</taxon>
        <taxon>Tylenchoidea</taxon>
        <taxon>Meloidogynidae</taxon>
        <taxon>Meloidogyninae</taxon>
        <taxon>Meloidogyne</taxon>
    </lineage>
</organism>
<dbReference type="Proteomes" id="UP000095281">
    <property type="component" value="Unplaced"/>
</dbReference>
<evidence type="ECO:0000313" key="3">
    <source>
        <dbReference type="WBParaSite" id="MhA1_Contig2358.frz3.gene1"/>
    </source>
</evidence>
<keyword evidence="2" id="KW-1185">Reference proteome</keyword>
<evidence type="ECO:0000256" key="1">
    <source>
        <dbReference type="SAM" id="Phobius"/>
    </source>
</evidence>
<protein>
    <submittedName>
        <fullName evidence="3">7TM_GPCR_Srx domain-containing protein</fullName>
    </submittedName>
</protein>
<keyword evidence="1" id="KW-0472">Membrane</keyword>
<proteinExistence type="predicted"/>
<evidence type="ECO:0000313" key="2">
    <source>
        <dbReference type="Proteomes" id="UP000095281"/>
    </source>
</evidence>
<name>A0A1I8BGX2_MELHA</name>
<dbReference type="WBParaSite" id="MhA1_Contig2358.frz3.gene1">
    <property type="protein sequence ID" value="MhA1_Contig2358.frz3.gene1"/>
    <property type="gene ID" value="MhA1_Contig2358.frz3.gene1"/>
</dbReference>
<keyword evidence="1" id="KW-1133">Transmembrane helix</keyword>
<feature type="transmembrane region" description="Helical" evidence="1">
    <location>
        <begin position="27"/>
        <end position="50"/>
    </location>
</feature>